<evidence type="ECO:0000256" key="1">
    <source>
        <dbReference type="SAM" id="SignalP"/>
    </source>
</evidence>
<evidence type="ECO:0000313" key="3">
    <source>
        <dbReference type="EMBL" id="CAH3193753.1"/>
    </source>
</evidence>
<dbReference type="EMBL" id="CALNXI010003585">
    <property type="protein sequence ID" value="CAH3193753.1"/>
    <property type="molecule type" value="Genomic_DNA"/>
</dbReference>
<keyword evidence="4" id="KW-1185">Reference proteome</keyword>
<dbReference type="InterPro" id="IPR002889">
    <property type="entry name" value="WSC_carb-bd"/>
</dbReference>
<accession>A0ABN8SQ84</accession>
<protein>
    <recommendedName>
        <fullName evidence="2">TLDc domain-containing protein</fullName>
    </recommendedName>
</protein>
<dbReference type="Pfam" id="PF07534">
    <property type="entry name" value="TLD"/>
    <property type="match status" value="1"/>
</dbReference>
<name>A0ABN8SQ84_9CNID</name>
<evidence type="ECO:0000313" key="4">
    <source>
        <dbReference type="Proteomes" id="UP001159427"/>
    </source>
</evidence>
<dbReference type="PROSITE" id="PS51886">
    <property type="entry name" value="TLDC"/>
    <property type="match status" value="1"/>
</dbReference>
<dbReference type="InterPro" id="IPR006571">
    <property type="entry name" value="TLDc_dom"/>
</dbReference>
<evidence type="ECO:0000259" key="2">
    <source>
        <dbReference type="PROSITE" id="PS51886"/>
    </source>
</evidence>
<feature type="domain" description="TLDc" evidence="2">
    <location>
        <begin position="34"/>
        <end position="221"/>
    </location>
</feature>
<feature type="signal peptide" evidence="1">
    <location>
        <begin position="1"/>
        <end position="26"/>
    </location>
</feature>
<feature type="chain" id="PRO_5046496163" description="TLDc domain-containing protein" evidence="1">
    <location>
        <begin position="27"/>
        <end position="445"/>
    </location>
</feature>
<sequence length="445" mass="49812">MFSMFGFFRLALGILITGLCCRVVLAVTGLKNSVIVGDNSEYLSNLTNWINPRRSENDWELCWRASRDDLDNNKFHSLCDEKGPTITIVKVGRYIFGGYTSLSWKKSAGSGCAGYQYDSQAFLFSLVNMPGWAPVKLNQTGVHSYHRSHSTYSCYNLGPSFGGAQHDLKIKLDRSPHSSNSDLGYTYSPPRGKSYQSAFARSFLAGSYNFDPEVIETFYDVAFTSKDPCIVTIYSNPFIERVVVPHPVACFTGADNLEEELGDFAEEINSKTDAYDVVEKCAELAHGKHYKMFALGNNSLCLSGADTQNRYYINDTKDAECEDGIGKGDSMFVYSLDHLPDLTPVGCYHDKKNDRALPDYYANFRKPPEIDLTQLDETIHQCGQVAYNKGYHYFAVQDYGECYSGNNASATYAKHGENEDGCYWIDKNGGFGVGKENTNFVYRIN</sequence>
<proteinExistence type="predicted"/>
<dbReference type="Pfam" id="PF01822">
    <property type="entry name" value="WSC"/>
    <property type="match status" value="1"/>
</dbReference>
<dbReference type="Proteomes" id="UP001159427">
    <property type="component" value="Unassembled WGS sequence"/>
</dbReference>
<organism evidence="3 4">
    <name type="scientific">Porites evermanni</name>
    <dbReference type="NCBI Taxonomy" id="104178"/>
    <lineage>
        <taxon>Eukaryota</taxon>
        <taxon>Metazoa</taxon>
        <taxon>Cnidaria</taxon>
        <taxon>Anthozoa</taxon>
        <taxon>Hexacorallia</taxon>
        <taxon>Scleractinia</taxon>
        <taxon>Fungiina</taxon>
        <taxon>Poritidae</taxon>
        <taxon>Porites</taxon>
    </lineage>
</organism>
<reference evidence="3 4" key="1">
    <citation type="submission" date="2022-05" db="EMBL/GenBank/DDBJ databases">
        <authorList>
            <consortium name="Genoscope - CEA"/>
            <person name="William W."/>
        </authorList>
    </citation>
    <scope>NUCLEOTIDE SEQUENCE [LARGE SCALE GENOMIC DNA]</scope>
</reference>
<gene>
    <name evidence="3" type="ORF">PEVE_00026440</name>
</gene>
<dbReference type="SMART" id="SM00584">
    <property type="entry name" value="TLDc"/>
    <property type="match status" value="1"/>
</dbReference>
<keyword evidence="1" id="KW-0732">Signal</keyword>
<comment type="caution">
    <text evidence="3">The sequence shown here is derived from an EMBL/GenBank/DDBJ whole genome shotgun (WGS) entry which is preliminary data.</text>
</comment>